<dbReference type="Proteomes" id="UP000515158">
    <property type="component" value="Unplaced"/>
</dbReference>
<organism evidence="8">
    <name type="scientific">Thrips palmi</name>
    <name type="common">Melon thrips</name>
    <dbReference type="NCBI Taxonomy" id="161013"/>
    <lineage>
        <taxon>Eukaryota</taxon>
        <taxon>Metazoa</taxon>
        <taxon>Ecdysozoa</taxon>
        <taxon>Arthropoda</taxon>
        <taxon>Hexapoda</taxon>
        <taxon>Insecta</taxon>
        <taxon>Pterygota</taxon>
        <taxon>Neoptera</taxon>
        <taxon>Paraneoptera</taxon>
        <taxon>Thysanoptera</taxon>
        <taxon>Terebrantia</taxon>
        <taxon>Thripoidea</taxon>
        <taxon>Thripidae</taxon>
        <taxon>Thrips</taxon>
    </lineage>
</organism>
<comment type="similarity">
    <text evidence="5">Belongs to the class I-like SAM-binding methyltransferase superfamily. C5-methyltransferase family.</text>
</comment>
<evidence type="ECO:0000256" key="4">
    <source>
        <dbReference type="ARBA" id="ARBA00022691"/>
    </source>
</evidence>
<protein>
    <recommendedName>
        <fullName evidence="1">DNA (cytosine-5-)-methyltransferase</fullName>
        <ecNumber evidence="1">2.1.1.37</ecNumber>
    </recommendedName>
</protein>
<dbReference type="Gene3D" id="3.40.50.150">
    <property type="entry name" value="Vaccinia Virus protein VP39"/>
    <property type="match status" value="1"/>
</dbReference>
<evidence type="ECO:0000256" key="1">
    <source>
        <dbReference type="ARBA" id="ARBA00011975"/>
    </source>
</evidence>
<dbReference type="SUPFAM" id="SSF53335">
    <property type="entry name" value="S-adenosyl-L-methionine-dependent methyltransferases"/>
    <property type="match status" value="1"/>
</dbReference>
<feature type="region of interest" description="Disordered" evidence="6">
    <location>
        <begin position="1"/>
        <end position="54"/>
    </location>
</feature>
<gene>
    <name evidence="8" type="primary">LOC117651431</name>
</gene>
<dbReference type="InterPro" id="IPR029063">
    <property type="entry name" value="SAM-dependent_MTases_sf"/>
</dbReference>
<feature type="compositionally biased region" description="Low complexity" evidence="6">
    <location>
        <begin position="18"/>
        <end position="28"/>
    </location>
</feature>
<keyword evidence="3 5" id="KW-0808">Transferase</keyword>
<dbReference type="EC" id="2.1.1.37" evidence="1"/>
<evidence type="ECO:0000313" key="7">
    <source>
        <dbReference type="Proteomes" id="UP000515158"/>
    </source>
</evidence>
<feature type="active site" evidence="5">
    <location>
        <position position="243"/>
    </location>
</feature>
<dbReference type="InParanoid" id="A0A6P9A0T4"/>
<dbReference type="GO" id="GO:0032259">
    <property type="term" value="P:methylation"/>
    <property type="evidence" value="ECO:0007669"/>
    <property type="project" value="UniProtKB-KW"/>
</dbReference>
<keyword evidence="2 5" id="KW-0489">Methyltransferase</keyword>
<dbReference type="PROSITE" id="PS00094">
    <property type="entry name" value="C5_MTASE_1"/>
    <property type="match status" value="1"/>
</dbReference>
<dbReference type="InterPro" id="IPR001525">
    <property type="entry name" value="C5_MeTfrase"/>
</dbReference>
<dbReference type="PROSITE" id="PS51679">
    <property type="entry name" value="SAM_MT_C5"/>
    <property type="match status" value="1"/>
</dbReference>
<keyword evidence="7" id="KW-1185">Reference proteome</keyword>
<evidence type="ECO:0000313" key="8">
    <source>
        <dbReference type="RefSeq" id="XP_034251362.1"/>
    </source>
</evidence>
<proteinExistence type="inferred from homology"/>
<evidence type="ECO:0000256" key="6">
    <source>
        <dbReference type="SAM" id="MobiDB-lite"/>
    </source>
</evidence>
<dbReference type="RefSeq" id="XP_034251362.1">
    <property type="nucleotide sequence ID" value="XM_034395471.1"/>
</dbReference>
<accession>A0A6P9A0T4</accession>
<dbReference type="PANTHER" id="PTHR23068:SF25">
    <property type="entry name" value="DNA (CYTOSINE-5)-METHYLTRANSFERASE DRM2"/>
    <property type="match status" value="1"/>
</dbReference>
<dbReference type="InterPro" id="IPR018117">
    <property type="entry name" value="C5_DNA_meth_AS"/>
</dbReference>
<dbReference type="GeneID" id="117651431"/>
<dbReference type="GO" id="GO:0003886">
    <property type="term" value="F:DNA (cytosine-5-)-methyltransferase activity"/>
    <property type="evidence" value="ECO:0007669"/>
    <property type="project" value="UniProtKB-EC"/>
</dbReference>
<evidence type="ECO:0000256" key="3">
    <source>
        <dbReference type="ARBA" id="ARBA00022679"/>
    </source>
</evidence>
<evidence type="ECO:0000256" key="5">
    <source>
        <dbReference type="PROSITE-ProRule" id="PRU01016"/>
    </source>
</evidence>
<reference evidence="8" key="1">
    <citation type="submission" date="2025-08" db="UniProtKB">
        <authorList>
            <consortium name="RefSeq"/>
        </authorList>
    </citation>
    <scope>IDENTIFICATION</scope>
    <source>
        <tissue evidence="8">Total insect</tissue>
    </source>
</reference>
<dbReference type="InterPro" id="IPR050390">
    <property type="entry name" value="C5-Methyltransferase"/>
</dbReference>
<dbReference type="OrthoDB" id="641149at2759"/>
<dbReference type="AlphaFoldDB" id="A0A6P9A0T4"/>
<dbReference type="PANTHER" id="PTHR23068">
    <property type="entry name" value="DNA CYTOSINE-5- -METHYLTRANSFERASE 3-RELATED"/>
    <property type="match status" value="1"/>
</dbReference>
<name>A0A6P9A0T4_THRPL</name>
<dbReference type="Pfam" id="PF00145">
    <property type="entry name" value="DNA_methylase"/>
    <property type="match status" value="1"/>
</dbReference>
<dbReference type="KEGG" id="tpal:117651431"/>
<sequence length="452" mass="50902">MSFLVPPPPKRYKLRSRSASQQQQQGSDQPGGSGTFVAGGPPTSSTRGRGRGGRKFAFVPKVTCKLCQEVVDKDQSKDHPWLYGRICPSCYLKCKELLTIWAAGGSIKCVNCAAANGITILKESLICFNCVPEDEKAHLPRLRHDFREKFQNFQLENGFQLEDKKPLRVLSLFDGIGTGLLVLDNLGLEVEEYFSCEIDEDALSVLDYRFYGRMTHLSTVTNLTPHKLDSLGRIDLLIGGSPCNQLSLANPRRKGLYDVEDTGVLFFDFNRILKYLQASALRSGRPLYWLFENVASMPHDFRDTISKTLQCRPAKWDASQYLPAKRARLFWGNIPNLHGDQKTEQPPPYLDKILEPYRKAQVVSLPTITTTYHSQCGRGVLLPVIQDGHETGLLITERERLFGFPTHFTDGPNLSIRKRECLLGKAWSVPVVEKILSPLKSIFKLKESDGRL</sequence>
<keyword evidence="4 5" id="KW-0949">S-adenosyl-L-methionine</keyword>
<dbReference type="GO" id="GO:0005634">
    <property type="term" value="C:nucleus"/>
    <property type="evidence" value="ECO:0007669"/>
    <property type="project" value="TreeGrafter"/>
</dbReference>
<evidence type="ECO:0000256" key="2">
    <source>
        <dbReference type="ARBA" id="ARBA00022603"/>
    </source>
</evidence>